<sequence>MNSRRPIGIGCDNERVAYLYTLEVFTTVKASVNSGRGVMMNYGLKRSGVGEKSKLGCLEILRRGKCCYRSLELRFVRIMCVVLRLNTLRCCVTIGNILLRGSSLASVPPHSVVSYKVQVFGHLRPYSRVLALLCSHISFLYNSLSFPYPFAQLYSPIDLYSTQTKRPLNL</sequence>
<evidence type="ECO:0000313" key="2">
    <source>
        <dbReference type="Proteomes" id="UP001151760"/>
    </source>
</evidence>
<comment type="caution">
    <text evidence="1">The sequence shown here is derived from an EMBL/GenBank/DDBJ whole genome shotgun (WGS) entry which is preliminary data.</text>
</comment>
<reference evidence="1" key="2">
    <citation type="submission" date="2022-01" db="EMBL/GenBank/DDBJ databases">
        <authorList>
            <person name="Yamashiro T."/>
            <person name="Shiraishi A."/>
            <person name="Satake H."/>
            <person name="Nakayama K."/>
        </authorList>
    </citation>
    <scope>NUCLEOTIDE SEQUENCE</scope>
</reference>
<proteinExistence type="predicted"/>
<name>A0ABQ5HBC8_9ASTR</name>
<dbReference type="Proteomes" id="UP001151760">
    <property type="component" value="Unassembled WGS sequence"/>
</dbReference>
<protein>
    <submittedName>
        <fullName evidence="1">Uncharacterized protein</fullName>
    </submittedName>
</protein>
<evidence type="ECO:0000313" key="1">
    <source>
        <dbReference type="EMBL" id="GJT85190.1"/>
    </source>
</evidence>
<organism evidence="1 2">
    <name type="scientific">Tanacetum coccineum</name>
    <dbReference type="NCBI Taxonomy" id="301880"/>
    <lineage>
        <taxon>Eukaryota</taxon>
        <taxon>Viridiplantae</taxon>
        <taxon>Streptophyta</taxon>
        <taxon>Embryophyta</taxon>
        <taxon>Tracheophyta</taxon>
        <taxon>Spermatophyta</taxon>
        <taxon>Magnoliopsida</taxon>
        <taxon>eudicotyledons</taxon>
        <taxon>Gunneridae</taxon>
        <taxon>Pentapetalae</taxon>
        <taxon>asterids</taxon>
        <taxon>campanulids</taxon>
        <taxon>Asterales</taxon>
        <taxon>Asteraceae</taxon>
        <taxon>Asteroideae</taxon>
        <taxon>Anthemideae</taxon>
        <taxon>Anthemidinae</taxon>
        <taxon>Tanacetum</taxon>
    </lineage>
</organism>
<dbReference type="EMBL" id="BQNB010019426">
    <property type="protein sequence ID" value="GJT85190.1"/>
    <property type="molecule type" value="Genomic_DNA"/>
</dbReference>
<accession>A0ABQ5HBC8</accession>
<keyword evidence="2" id="KW-1185">Reference proteome</keyword>
<reference evidence="1" key="1">
    <citation type="journal article" date="2022" name="Int. J. Mol. Sci.">
        <title>Draft Genome of Tanacetum Coccineum: Genomic Comparison of Closely Related Tanacetum-Family Plants.</title>
        <authorList>
            <person name="Yamashiro T."/>
            <person name="Shiraishi A."/>
            <person name="Nakayama K."/>
            <person name="Satake H."/>
        </authorList>
    </citation>
    <scope>NUCLEOTIDE SEQUENCE</scope>
</reference>
<gene>
    <name evidence="1" type="ORF">Tco_1066907</name>
</gene>